<dbReference type="InterPro" id="IPR032818">
    <property type="entry name" value="DedA-like"/>
</dbReference>
<evidence type="ECO:0000256" key="7">
    <source>
        <dbReference type="RuleBase" id="RU367016"/>
    </source>
</evidence>
<accession>A0ABN2Q603</accession>
<gene>
    <name evidence="10" type="ORF">GCM10009717_09740</name>
</gene>
<organism evidence="10 11">
    <name type="scientific">Agromyces allii</name>
    <dbReference type="NCBI Taxonomy" id="393607"/>
    <lineage>
        <taxon>Bacteria</taxon>
        <taxon>Bacillati</taxon>
        <taxon>Actinomycetota</taxon>
        <taxon>Actinomycetes</taxon>
        <taxon>Micrococcales</taxon>
        <taxon>Microbacteriaceae</taxon>
        <taxon>Agromyces</taxon>
    </lineage>
</organism>
<evidence type="ECO:0000256" key="2">
    <source>
        <dbReference type="ARBA" id="ARBA00010792"/>
    </source>
</evidence>
<proteinExistence type="inferred from homology"/>
<reference evidence="10 11" key="1">
    <citation type="journal article" date="2019" name="Int. J. Syst. Evol. Microbiol.">
        <title>The Global Catalogue of Microorganisms (GCM) 10K type strain sequencing project: providing services to taxonomists for standard genome sequencing and annotation.</title>
        <authorList>
            <consortium name="The Broad Institute Genomics Platform"/>
            <consortium name="The Broad Institute Genome Sequencing Center for Infectious Disease"/>
            <person name="Wu L."/>
            <person name="Ma J."/>
        </authorList>
    </citation>
    <scope>NUCLEOTIDE SEQUENCE [LARGE SCALE GENOMIC DNA]</scope>
    <source>
        <strain evidence="10 11">JCM 13584</strain>
    </source>
</reference>
<sequence>MDLDAIAASSWVLPVLFAFVVGDAFLVVLPSETLVVALGALAASTGSPSLWAVVPVAAAGAVVGDLCCYLIGRRVGLDRWAWQRRGGVGRALERARDTVHRRTAVLVFTARYVPFARIAVNLAAGAGGVPLRRYLPLSLAAGVAWACYNVGIGALIGAAFGDQPLLATLVSIPVAIVLGLGVDRLIARVDAGRSARADSPGSTPGTTKAPAPGSTQGPSDGFTPPRDRR</sequence>
<evidence type="ECO:0000256" key="6">
    <source>
        <dbReference type="ARBA" id="ARBA00023136"/>
    </source>
</evidence>
<dbReference type="EMBL" id="BAAAMK010000001">
    <property type="protein sequence ID" value="GAA1945274.1"/>
    <property type="molecule type" value="Genomic_DNA"/>
</dbReference>
<keyword evidence="11" id="KW-1185">Reference proteome</keyword>
<feature type="domain" description="VTT" evidence="9">
    <location>
        <begin position="29"/>
        <end position="154"/>
    </location>
</feature>
<evidence type="ECO:0000313" key="10">
    <source>
        <dbReference type="EMBL" id="GAA1945274.1"/>
    </source>
</evidence>
<comment type="similarity">
    <text evidence="2 7">Belongs to the DedA family.</text>
</comment>
<evidence type="ECO:0000256" key="8">
    <source>
        <dbReference type="SAM" id="MobiDB-lite"/>
    </source>
</evidence>
<evidence type="ECO:0000256" key="5">
    <source>
        <dbReference type="ARBA" id="ARBA00022989"/>
    </source>
</evidence>
<name>A0ABN2Q603_9MICO</name>
<dbReference type="Pfam" id="PF09335">
    <property type="entry name" value="VTT_dom"/>
    <property type="match status" value="1"/>
</dbReference>
<evidence type="ECO:0000259" key="9">
    <source>
        <dbReference type="Pfam" id="PF09335"/>
    </source>
</evidence>
<feature type="transmembrane region" description="Helical" evidence="7">
    <location>
        <begin position="166"/>
        <end position="186"/>
    </location>
</feature>
<feature type="transmembrane region" description="Helical" evidence="7">
    <location>
        <begin position="12"/>
        <end position="30"/>
    </location>
</feature>
<dbReference type="PANTHER" id="PTHR30353:SF0">
    <property type="entry name" value="TRANSMEMBRANE PROTEIN"/>
    <property type="match status" value="1"/>
</dbReference>
<keyword evidence="3 7" id="KW-1003">Cell membrane</keyword>
<dbReference type="Proteomes" id="UP001499954">
    <property type="component" value="Unassembled WGS sequence"/>
</dbReference>
<keyword evidence="4 7" id="KW-0812">Transmembrane</keyword>
<comment type="subcellular location">
    <subcellularLocation>
        <location evidence="1 7">Cell membrane</location>
        <topology evidence="1 7">Multi-pass membrane protein</topology>
    </subcellularLocation>
</comment>
<protein>
    <submittedName>
        <fullName evidence="10">DedA family protein</fullName>
    </submittedName>
</protein>
<keyword evidence="5 7" id="KW-1133">Transmembrane helix</keyword>
<feature type="transmembrane region" description="Helical" evidence="7">
    <location>
        <begin position="50"/>
        <end position="72"/>
    </location>
</feature>
<evidence type="ECO:0000256" key="1">
    <source>
        <dbReference type="ARBA" id="ARBA00004651"/>
    </source>
</evidence>
<evidence type="ECO:0000256" key="3">
    <source>
        <dbReference type="ARBA" id="ARBA00022475"/>
    </source>
</evidence>
<dbReference type="RefSeq" id="WP_157414584.1">
    <property type="nucleotide sequence ID" value="NZ_BAAAMK010000001.1"/>
</dbReference>
<evidence type="ECO:0000256" key="4">
    <source>
        <dbReference type="ARBA" id="ARBA00022692"/>
    </source>
</evidence>
<comment type="caution">
    <text evidence="10">The sequence shown here is derived from an EMBL/GenBank/DDBJ whole genome shotgun (WGS) entry which is preliminary data.</text>
</comment>
<feature type="region of interest" description="Disordered" evidence="8">
    <location>
        <begin position="193"/>
        <end position="229"/>
    </location>
</feature>
<dbReference type="InterPro" id="IPR032816">
    <property type="entry name" value="VTT_dom"/>
</dbReference>
<evidence type="ECO:0000313" key="11">
    <source>
        <dbReference type="Proteomes" id="UP001499954"/>
    </source>
</evidence>
<keyword evidence="6 7" id="KW-0472">Membrane</keyword>
<feature type="transmembrane region" description="Helical" evidence="7">
    <location>
        <begin position="139"/>
        <end position="160"/>
    </location>
</feature>
<dbReference type="PANTHER" id="PTHR30353">
    <property type="entry name" value="INNER MEMBRANE PROTEIN DEDA-RELATED"/>
    <property type="match status" value="1"/>
</dbReference>